<sequence length="171" mass="19637">MRFLSPLKVFVVAKSDIAKTQPHAILESHTKLHCHHGGFGDHQIDAKGKQPMKITFDINTHTPIGEVYECFIREVGSYMWRDIAFDKDTWKEVSEAKRVGMFQYLSICARYRGRKHTAKTRFIDFEWDVEGARIQAPIVVEVALQTHHIADSGGDADYIYRIIIFEKELGA</sequence>
<gene>
    <name evidence="1" type="ORF">LSALG_LOCUS4733</name>
</gene>
<reference evidence="1" key="1">
    <citation type="submission" date="2023-04" db="EMBL/GenBank/DDBJ databases">
        <authorList>
            <person name="Vijverberg K."/>
            <person name="Xiong W."/>
            <person name="Schranz E."/>
        </authorList>
    </citation>
    <scope>NUCLEOTIDE SEQUENCE</scope>
</reference>
<name>A0AA35V8Q6_LACSI</name>
<dbReference type="AlphaFoldDB" id="A0AA35V8Q6"/>
<keyword evidence="2" id="KW-1185">Reference proteome</keyword>
<dbReference type="Proteomes" id="UP001177003">
    <property type="component" value="Chromosome 0"/>
</dbReference>
<accession>A0AA35V8Q6</accession>
<proteinExistence type="predicted"/>
<evidence type="ECO:0000313" key="2">
    <source>
        <dbReference type="Proteomes" id="UP001177003"/>
    </source>
</evidence>
<organism evidence="1 2">
    <name type="scientific">Lactuca saligna</name>
    <name type="common">Willowleaf lettuce</name>
    <dbReference type="NCBI Taxonomy" id="75948"/>
    <lineage>
        <taxon>Eukaryota</taxon>
        <taxon>Viridiplantae</taxon>
        <taxon>Streptophyta</taxon>
        <taxon>Embryophyta</taxon>
        <taxon>Tracheophyta</taxon>
        <taxon>Spermatophyta</taxon>
        <taxon>Magnoliopsida</taxon>
        <taxon>eudicotyledons</taxon>
        <taxon>Gunneridae</taxon>
        <taxon>Pentapetalae</taxon>
        <taxon>asterids</taxon>
        <taxon>campanulids</taxon>
        <taxon>Asterales</taxon>
        <taxon>Asteraceae</taxon>
        <taxon>Cichorioideae</taxon>
        <taxon>Cichorieae</taxon>
        <taxon>Lactucinae</taxon>
        <taxon>Lactuca</taxon>
    </lineage>
</organism>
<protein>
    <submittedName>
        <fullName evidence="1">Uncharacterized protein</fullName>
    </submittedName>
</protein>
<evidence type="ECO:0000313" key="1">
    <source>
        <dbReference type="EMBL" id="CAI9264069.1"/>
    </source>
</evidence>
<dbReference type="EMBL" id="OX465086">
    <property type="protein sequence ID" value="CAI9264069.1"/>
    <property type="molecule type" value="Genomic_DNA"/>
</dbReference>